<evidence type="ECO:0000313" key="2">
    <source>
        <dbReference type="Proteomes" id="UP000819052"/>
    </source>
</evidence>
<dbReference type="Proteomes" id="UP000819052">
    <property type="component" value="Unassembled WGS sequence"/>
</dbReference>
<keyword evidence="2" id="KW-1185">Reference proteome</keyword>
<comment type="caution">
    <text evidence="1">The sequence shown here is derived from an EMBL/GenBank/DDBJ whole genome shotgun (WGS) entry which is preliminary data.</text>
</comment>
<dbReference type="RefSeq" id="WP_167074152.1">
    <property type="nucleotide sequence ID" value="NZ_VVIW01000001.1"/>
</dbReference>
<reference evidence="1 2" key="1">
    <citation type="submission" date="2019-09" db="EMBL/GenBank/DDBJ databases">
        <title>Taxonomy of Antarctic Massilia spp.: description of Massilia rubra sp. nov., Massilia aquatica sp. nov., Massilia mucilaginosa sp. nov., Massilia frigida sp. nov. isolated from streams, lakes and regoliths.</title>
        <authorList>
            <person name="Holochova P."/>
            <person name="Sedlacek I."/>
            <person name="Kralova S."/>
            <person name="Maslanova I."/>
            <person name="Busse H.-J."/>
            <person name="Stankova E."/>
            <person name="Vrbovska V."/>
            <person name="Kovarovic V."/>
            <person name="Bartak M."/>
            <person name="Svec P."/>
            <person name="Pantucek R."/>
        </authorList>
    </citation>
    <scope>NUCLEOTIDE SEQUENCE [LARGE SCALE GENOMIC DNA]</scope>
    <source>
        <strain evidence="1 2">CCM 8693</strain>
    </source>
</reference>
<protein>
    <submittedName>
        <fullName evidence="1">Uncharacterized protein</fullName>
    </submittedName>
</protein>
<name>A0ABX0LYA8_9BURK</name>
<evidence type="ECO:0000313" key="1">
    <source>
        <dbReference type="EMBL" id="NHZ38949.1"/>
    </source>
</evidence>
<organism evidence="1 2">
    <name type="scientific">Massilia aquatica</name>
    <dbReference type="NCBI Taxonomy" id="2609000"/>
    <lineage>
        <taxon>Bacteria</taxon>
        <taxon>Pseudomonadati</taxon>
        <taxon>Pseudomonadota</taxon>
        <taxon>Betaproteobacteria</taxon>
        <taxon>Burkholderiales</taxon>
        <taxon>Oxalobacteraceae</taxon>
        <taxon>Telluria group</taxon>
        <taxon>Massilia</taxon>
    </lineage>
</organism>
<sequence>MSRSPGQRSERAHLASNIPGKRLIIDIIIDTFSNLERRYRLSERFSIPFWIEENVAASDGAFALVDGTLTWPRDLRLDWEYLHELAPDNELSLNGLFVMGDLVVEGGVLNADHDSGPALFVRGNLVAHNVVTGGGDIVVQRDAMVRDIVYGDYNHGSMLVQGHLYAGLVWMFDHMFDIRGDIHAAHVFNDETAFPPHPDDEWEDDVVGTANLMLTTPIEDTDDFHRQMGKGRVLLLPALRNTRTLAPAVFPDTAEEFLRFAGERDIIHSTMIPPALRDDRAFMLVLAGSHPMGYNCVGNGWHLDPEFLQAASAVGNKYALERIARATRDDN</sequence>
<accession>A0ABX0LYA8</accession>
<gene>
    <name evidence="1" type="ORF">F1609_02030</name>
</gene>
<dbReference type="EMBL" id="VVIW01000001">
    <property type="protein sequence ID" value="NHZ38949.1"/>
    <property type="molecule type" value="Genomic_DNA"/>
</dbReference>
<proteinExistence type="predicted"/>